<evidence type="ECO:0000313" key="2">
    <source>
        <dbReference type="Proteomes" id="UP000002035"/>
    </source>
</evidence>
<accession>C5FN47</accession>
<evidence type="ECO:0000313" key="1">
    <source>
        <dbReference type="EMBL" id="EEQ31283.1"/>
    </source>
</evidence>
<dbReference type="VEuPathDB" id="FungiDB:MCYG_04102"/>
<dbReference type="AlphaFoldDB" id="C5FN47"/>
<dbReference type="EMBL" id="DS995704">
    <property type="protein sequence ID" value="EEQ31283.1"/>
    <property type="molecule type" value="Genomic_DNA"/>
</dbReference>
<name>C5FN47_ARTOC</name>
<dbReference type="OMA" id="SKCANWG"/>
<dbReference type="HOGENOM" id="CLU_499619_0_0_1"/>
<dbReference type="eggNOG" id="ENOG502R8Z9">
    <property type="taxonomic scope" value="Eukaryota"/>
</dbReference>
<organism evidence="1 2">
    <name type="scientific">Arthroderma otae (strain ATCC MYA-4605 / CBS 113480)</name>
    <name type="common">Microsporum canis</name>
    <dbReference type="NCBI Taxonomy" id="554155"/>
    <lineage>
        <taxon>Eukaryota</taxon>
        <taxon>Fungi</taxon>
        <taxon>Dikarya</taxon>
        <taxon>Ascomycota</taxon>
        <taxon>Pezizomycotina</taxon>
        <taxon>Eurotiomycetes</taxon>
        <taxon>Eurotiomycetidae</taxon>
        <taxon>Onygenales</taxon>
        <taxon>Arthrodermataceae</taxon>
        <taxon>Microsporum</taxon>
    </lineage>
</organism>
<keyword evidence="2" id="KW-1185">Reference proteome</keyword>
<sequence length="638" mass="73777">MAAVTKPANLASTMKSRLPVELWLRIFEEVSQLDEDAVKWQEESVAYLGLKSASRCCRFFYSLAAPIIHHTIVLEYSTSFGQGLLRVLNENSAIAQYIQAIVLPEHTVYGRLYETPQIEILDQLKGKANLKEFRRVLHSYEDMNDRFVQRLLQYWPSCRLSIVGGPWSMWMLPNFQNREGEIYCSRSLVSLGYAWDTAFARTYADSDFDDSDGVEYSDDDDDANGTTAAKTLIRSCPNLEDLKLTQRTKKGRSKFLEKFTLDSSDRLPPLKKLELQFVYLLPGQGFLWSKCANWGRLQHLVLAIDSPREFIECFTGLVPNLSSFEIRVRSPIDKGIIAEPLKLFLKGIYRLRSFISFNVPKSVLPTLYTYHGNSLQTLKFRLLVVTCRDYKSIESDSKNPFPNRERIYEEEPSLGYPSTPLRNFVFYLSTRKHYAYTEIDQHLHAEDMENIRLWFPNVYDFAFDLDPRGCLPYDLLTSISRHQSLEHLQIHLPYNLEFENPPGEISFQKWIESIFSHIDSQKRDLVRNPSWPQGKVLEFKSLALAIGNWDKFDVPYKAAVGEVMYRCRRMPNGQIGKAMRYPPLRPSVPMHVFKPYSDSDTDSDSDSDSDSEDLLTNLACEPYMIFHRSELKRMMGLA</sequence>
<evidence type="ECO:0008006" key="3">
    <source>
        <dbReference type="Google" id="ProtNLM"/>
    </source>
</evidence>
<protein>
    <recommendedName>
        <fullName evidence="3">F-box domain-containing protein</fullName>
    </recommendedName>
</protein>
<gene>
    <name evidence="1" type="ORF">MCYG_04102</name>
</gene>
<proteinExistence type="predicted"/>
<dbReference type="Proteomes" id="UP000002035">
    <property type="component" value="Unassembled WGS sequence"/>
</dbReference>
<dbReference type="OrthoDB" id="10459679at2759"/>
<dbReference type="GeneID" id="9224434"/>
<reference evidence="2" key="1">
    <citation type="journal article" date="2012" name="MBio">
        <title>Comparative genome analysis of Trichophyton rubrum and related dermatophytes reveals candidate genes involved in infection.</title>
        <authorList>
            <person name="Martinez D.A."/>
            <person name="Oliver B.G."/>
            <person name="Graeser Y."/>
            <person name="Goldberg J.M."/>
            <person name="Li W."/>
            <person name="Martinez-Rossi N.M."/>
            <person name="Monod M."/>
            <person name="Shelest E."/>
            <person name="Barton R.C."/>
            <person name="Birch E."/>
            <person name="Brakhage A.A."/>
            <person name="Chen Z."/>
            <person name="Gurr S.J."/>
            <person name="Heiman D."/>
            <person name="Heitman J."/>
            <person name="Kosti I."/>
            <person name="Rossi A."/>
            <person name="Saif S."/>
            <person name="Samalova M."/>
            <person name="Saunders C.W."/>
            <person name="Shea T."/>
            <person name="Summerbell R.C."/>
            <person name="Xu J."/>
            <person name="Young S."/>
            <person name="Zeng Q."/>
            <person name="Birren B.W."/>
            <person name="Cuomo C.A."/>
            <person name="White T.C."/>
        </authorList>
    </citation>
    <scope>NUCLEOTIDE SEQUENCE [LARGE SCALE GENOMIC DNA]</scope>
    <source>
        <strain evidence="2">ATCC MYA-4605 / CBS 113480</strain>
    </source>
</reference>
<dbReference type="RefSeq" id="XP_002846365.1">
    <property type="nucleotide sequence ID" value="XM_002846319.1"/>
</dbReference>